<keyword evidence="3 4" id="KW-0663">Pyridoxal phosphate</keyword>
<evidence type="ECO:0000256" key="2">
    <source>
        <dbReference type="ARBA" id="ARBA00008954"/>
    </source>
</evidence>
<dbReference type="PROSITE" id="PS00600">
    <property type="entry name" value="AA_TRANSFER_CLASS_3"/>
    <property type="match status" value="1"/>
</dbReference>
<evidence type="ECO:0000313" key="6">
    <source>
        <dbReference type="Proteomes" id="UP001165541"/>
    </source>
</evidence>
<organism evidence="5 6">
    <name type="scientific">Caldimonas mangrovi</name>
    <dbReference type="NCBI Taxonomy" id="2944811"/>
    <lineage>
        <taxon>Bacteria</taxon>
        <taxon>Pseudomonadati</taxon>
        <taxon>Pseudomonadota</taxon>
        <taxon>Betaproteobacteria</taxon>
        <taxon>Burkholderiales</taxon>
        <taxon>Sphaerotilaceae</taxon>
        <taxon>Caldimonas</taxon>
    </lineage>
</organism>
<dbReference type="CDD" id="cd00610">
    <property type="entry name" value="OAT_like"/>
    <property type="match status" value="1"/>
</dbReference>
<dbReference type="InterPro" id="IPR049704">
    <property type="entry name" value="Aminotrans_3_PPA_site"/>
</dbReference>
<comment type="caution">
    <text evidence="5">The sequence shown here is derived from an EMBL/GenBank/DDBJ whole genome shotgun (WGS) entry which is preliminary data.</text>
</comment>
<protein>
    <submittedName>
        <fullName evidence="5">Aspartate aminotransferase family protein</fullName>
    </submittedName>
</protein>
<gene>
    <name evidence="5" type="ORF">M8A51_17835</name>
</gene>
<reference evidence="5" key="1">
    <citation type="submission" date="2022-05" db="EMBL/GenBank/DDBJ databases">
        <title>Schlegelella sp. nov., isolated from mangrove soil.</title>
        <authorList>
            <person name="Liu Y."/>
            <person name="Ge X."/>
            <person name="Liu W."/>
        </authorList>
    </citation>
    <scope>NUCLEOTIDE SEQUENCE</scope>
    <source>
        <strain evidence="5">S2-27</strain>
    </source>
</reference>
<dbReference type="Proteomes" id="UP001165541">
    <property type="component" value="Unassembled WGS sequence"/>
</dbReference>
<evidence type="ECO:0000256" key="4">
    <source>
        <dbReference type="RuleBase" id="RU003560"/>
    </source>
</evidence>
<dbReference type="Gene3D" id="3.90.1150.10">
    <property type="entry name" value="Aspartate Aminotransferase, domain 1"/>
    <property type="match status" value="1"/>
</dbReference>
<comment type="cofactor">
    <cofactor evidence="1">
        <name>pyridoxal 5'-phosphate</name>
        <dbReference type="ChEBI" id="CHEBI:597326"/>
    </cofactor>
</comment>
<dbReference type="InterPro" id="IPR005814">
    <property type="entry name" value="Aminotrans_3"/>
</dbReference>
<sequence>MTHVFHRQLNTTLPRAVSARGISITDADGKSYLDASGGAAVSCLGHAHPDVLAAMHEQIDRVAYAHTSFFTTDVAEELAADLIEHAPAGMSHAYFVSGGSEAVEAALKMARQYFVEIGQLQRRHFIARRQSYHGNTLGALAVGGNQWRRAQFAPLLMAVTHVSPCYEYRDRQPGETPEQYGARLVQELAGVIETLGADSVIAFVAETVVGATAGALTPVPGYLRGVRELCDRHGILLVLDEVMSGMGRTGTLHACEQEHVVPDLMTIAKGLGGGYQPIGAVLAQGRIVDTFARGSGLFQHGHTYIGHPVACAAALAVQRVIRRDGLLAAVRRQGQALTSRLQATFGDHPHVGDIRGRGLFQAIELVRDRADKTPFDAGLKLHARIKRQAMQCGLMVYPMGGTIDGQRGDHVLLAPPFIVTDGELDAIVERLARAVAGALEGLPAGSRA</sequence>
<accession>A0ABT0YSY0</accession>
<name>A0ABT0YSY0_9BURK</name>
<dbReference type="RefSeq" id="WP_251779877.1">
    <property type="nucleotide sequence ID" value="NZ_JAMKFE010000011.1"/>
</dbReference>
<dbReference type="Pfam" id="PF00202">
    <property type="entry name" value="Aminotran_3"/>
    <property type="match status" value="1"/>
</dbReference>
<evidence type="ECO:0000256" key="1">
    <source>
        <dbReference type="ARBA" id="ARBA00001933"/>
    </source>
</evidence>
<dbReference type="PANTHER" id="PTHR43094:SF1">
    <property type="entry name" value="AMINOTRANSFERASE CLASS-III"/>
    <property type="match status" value="1"/>
</dbReference>
<dbReference type="SUPFAM" id="SSF53383">
    <property type="entry name" value="PLP-dependent transferases"/>
    <property type="match status" value="1"/>
</dbReference>
<evidence type="ECO:0000256" key="3">
    <source>
        <dbReference type="ARBA" id="ARBA00022898"/>
    </source>
</evidence>
<dbReference type="Gene3D" id="3.40.640.10">
    <property type="entry name" value="Type I PLP-dependent aspartate aminotransferase-like (Major domain)"/>
    <property type="match status" value="1"/>
</dbReference>
<keyword evidence="5" id="KW-0808">Transferase</keyword>
<dbReference type="GO" id="GO:0008483">
    <property type="term" value="F:transaminase activity"/>
    <property type="evidence" value="ECO:0007669"/>
    <property type="project" value="UniProtKB-KW"/>
</dbReference>
<dbReference type="InterPro" id="IPR015424">
    <property type="entry name" value="PyrdxlP-dep_Trfase"/>
</dbReference>
<dbReference type="InterPro" id="IPR015421">
    <property type="entry name" value="PyrdxlP-dep_Trfase_major"/>
</dbReference>
<proteinExistence type="inferred from homology"/>
<keyword evidence="6" id="KW-1185">Reference proteome</keyword>
<dbReference type="EMBL" id="JAMKFE010000011">
    <property type="protein sequence ID" value="MCM5681392.1"/>
    <property type="molecule type" value="Genomic_DNA"/>
</dbReference>
<dbReference type="InterPro" id="IPR015422">
    <property type="entry name" value="PyrdxlP-dep_Trfase_small"/>
</dbReference>
<comment type="similarity">
    <text evidence="2 4">Belongs to the class-III pyridoxal-phosphate-dependent aminotransferase family.</text>
</comment>
<dbReference type="PANTHER" id="PTHR43094">
    <property type="entry name" value="AMINOTRANSFERASE"/>
    <property type="match status" value="1"/>
</dbReference>
<dbReference type="NCBIfam" id="NF005685">
    <property type="entry name" value="PRK07483.1"/>
    <property type="match status" value="1"/>
</dbReference>
<keyword evidence="5" id="KW-0032">Aminotransferase</keyword>
<evidence type="ECO:0000313" key="5">
    <source>
        <dbReference type="EMBL" id="MCM5681392.1"/>
    </source>
</evidence>